<sequence length="152" mass="16595">MLYSKIKSDLTTAQKAGESRLVGVLKLIASELSYAQVDFKGGESFGDTQDKLPDEEVVRVLMKEAKKRKDSIEIYVKVGSPERAEEEKYELGVIEGYLPQMMSEGEVAEEVAKIALETGLTGGRLMGAVMGKLRGRVEGSVVQKVVSQSYSS</sequence>
<dbReference type="Pfam" id="PF09424">
    <property type="entry name" value="YqeY"/>
    <property type="match status" value="1"/>
</dbReference>
<dbReference type="Proteomes" id="UP000034006">
    <property type="component" value="Unassembled WGS sequence"/>
</dbReference>
<dbReference type="Gene3D" id="1.10.10.410">
    <property type="match status" value="1"/>
</dbReference>
<accession>A0A0G1HYL0</accession>
<evidence type="ECO:0000313" key="1">
    <source>
        <dbReference type="EMBL" id="KKT51648.1"/>
    </source>
</evidence>
<dbReference type="InterPro" id="IPR042184">
    <property type="entry name" value="YqeY/Aim41_N"/>
</dbReference>
<evidence type="ECO:0008006" key="3">
    <source>
        <dbReference type="Google" id="ProtNLM"/>
    </source>
</evidence>
<dbReference type="STRING" id="1618387.UW44_C0009G0012"/>
<dbReference type="SUPFAM" id="SSF89095">
    <property type="entry name" value="GatB/YqeY motif"/>
    <property type="match status" value="1"/>
</dbReference>
<dbReference type="InterPro" id="IPR003789">
    <property type="entry name" value="Asn/Gln_tRNA_amidoTrase-B-like"/>
</dbReference>
<dbReference type="AlphaFoldDB" id="A0A0G1HYL0"/>
<name>A0A0G1HYL0_9BACT</name>
<protein>
    <recommendedName>
        <fullName evidence="3">Glutamyl-tRNA amidotransferase</fullName>
    </recommendedName>
</protein>
<reference evidence="1 2" key="1">
    <citation type="journal article" date="2015" name="Nature">
        <title>rRNA introns, odd ribosomes, and small enigmatic genomes across a large radiation of phyla.</title>
        <authorList>
            <person name="Brown C.T."/>
            <person name="Hug L.A."/>
            <person name="Thomas B.C."/>
            <person name="Sharon I."/>
            <person name="Castelle C.J."/>
            <person name="Singh A."/>
            <person name="Wilkins M.J."/>
            <person name="Williams K.H."/>
            <person name="Banfield J.F."/>
        </authorList>
    </citation>
    <scope>NUCLEOTIDE SEQUENCE [LARGE SCALE GENOMIC DNA]</scope>
</reference>
<organism evidence="1 2">
    <name type="scientific">Candidatus Collierbacteria bacterium GW2011_GWB2_44_22</name>
    <dbReference type="NCBI Taxonomy" id="1618387"/>
    <lineage>
        <taxon>Bacteria</taxon>
        <taxon>Candidatus Collieribacteriota</taxon>
    </lineage>
</organism>
<dbReference type="GO" id="GO:0016884">
    <property type="term" value="F:carbon-nitrogen ligase activity, with glutamine as amido-N-donor"/>
    <property type="evidence" value="ECO:0007669"/>
    <property type="project" value="InterPro"/>
</dbReference>
<comment type="caution">
    <text evidence="1">The sequence shown here is derived from an EMBL/GenBank/DDBJ whole genome shotgun (WGS) entry which is preliminary data.</text>
</comment>
<dbReference type="EMBL" id="LCIH01000009">
    <property type="protein sequence ID" value="KKT51648.1"/>
    <property type="molecule type" value="Genomic_DNA"/>
</dbReference>
<proteinExistence type="predicted"/>
<gene>
    <name evidence="1" type="ORF">UW44_C0009G0012</name>
</gene>
<dbReference type="InterPro" id="IPR019004">
    <property type="entry name" value="YqeY/Aim41"/>
</dbReference>
<dbReference type="PANTHER" id="PTHR28055:SF1">
    <property type="entry name" value="ALTERED INHERITANCE OF MITOCHONDRIA PROTEIN 41, MITOCHONDRIAL"/>
    <property type="match status" value="1"/>
</dbReference>
<dbReference type="InterPro" id="IPR023168">
    <property type="entry name" value="GatB_Yqey_C_2"/>
</dbReference>
<evidence type="ECO:0000313" key="2">
    <source>
        <dbReference type="Proteomes" id="UP000034006"/>
    </source>
</evidence>
<dbReference type="PANTHER" id="PTHR28055">
    <property type="entry name" value="ALTERED INHERITANCE OF MITOCHONDRIA PROTEIN 41, MITOCHONDRIAL"/>
    <property type="match status" value="1"/>
</dbReference>
<dbReference type="Gene3D" id="1.10.1510.10">
    <property type="entry name" value="Uncharacterised protein YqeY/AIM41 PF09424, N-terminal domain"/>
    <property type="match status" value="1"/>
</dbReference>